<keyword evidence="10" id="KW-1185">Reference proteome</keyword>
<evidence type="ECO:0000256" key="7">
    <source>
        <dbReference type="ARBA" id="ARBA00023237"/>
    </source>
</evidence>
<keyword evidence="5" id="KW-0812">Transmembrane</keyword>
<accession>A0ABP8HEV3</accession>
<keyword evidence="6" id="KW-0472">Membrane</keyword>
<evidence type="ECO:0000313" key="10">
    <source>
        <dbReference type="Proteomes" id="UP001501725"/>
    </source>
</evidence>
<name>A0ABP8HEV3_9BACT</name>
<protein>
    <submittedName>
        <fullName evidence="9">TolC family protein</fullName>
    </submittedName>
</protein>
<dbReference type="PANTHER" id="PTHR30026:SF20">
    <property type="entry name" value="OUTER MEMBRANE PROTEIN TOLC"/>
    <property type="match status" value="1"/>
</dbReference>
<comment type="caution">
    <text evidence="9">The sequence shown here is derived from an EMBL/GenBank/DDBJ whole genome shotgun (WGS) entry which is preliminary data.</text>
</comment>
<feature type="chain" id="PRO_5046728081" evidence="8">
    <location>
        <begin position="21"/>
        <end position="449"/>
    </location>
</feature>
<dbReference type="RefSeq" id="WP_345257079.1">
    <property type="nucleotide sequence ID" value="NZ_BAABGY010000011.1"/>
</dbReference>
<evidence type="ECO:0000256" key="1">
    <source>
        <dbReference type="ARBA" id="ARBA00004442"/>
    </source>
</evidence>
<dbReference type="Proteomes" id="UP001501725">
    <property type="component" value="Unassembled WGS sequence"/>
</dbReference>
<proteinExistence type="inferred from homology"/>
<organism evidence="9 10">
    <name type="scientific">Flaviaesturariibacter amylovorans</name>
    <dbReference type="NCBI Taxonomy" id="1084520"/>
    <lineage>
        <taxon>Bacteria</taxon>
        <taxon>Pseudomonadati</taxon>
        <taxon>Bacteroidota</taxon>
        <taxon>Chitinophagia</taxon>
        <taxon>Chitinophagales</taxon>
        <taxon>Chitinophagaceae</taxon>
        <taxon>Flaviaestuariibacter</taxon>
    </lineage>
</organism>
<evidence type="ECO:0000256" key="3">
    <source>
        <dbReference type="ARBA" id="ARBA00022448"/>
    </source>
</evidence>
<dbReference type="InterPro" id="IPR051906">
    <property type="entry name" value="TolC-like"/>
</dbReference>
<feature type="signal peptide" evidence="8">
    <location>
        <begin position="1"/>
        <end position="20"/>
    </location>
</feature>
<evidence type="ECO:0000256" key="4">
    <source>
        <dbReference type="ARBA" id="ARBA00022452"/>
    </source>
</evidence>
<reference evidence="10" key="1">
    <citation type="journal article" date="2019" name="Int. J. Syst. Evol. Microbiol.">
        <title>The Global Catalogue of Microorganisms (GCM) 10K type strain sequencing project: providing services to taxonomists for standard genome sequencing and annotation.</title>
        <authorList>
            <consortium name="The Broad Institute Genomics Platform"/>
            <consortium name="The Broad Institute Genome Sequencing Center for Infectious Disease"/>
            <person name="Wu L."/>
            <person name="Ma J."/>
        </authorList>
    </citation>
    <scope>NUCLEOTIDE SEQUENCE [LARGE SCALE GENOMIC DNA]</scope>
    <source>
        <strain evidence="10">JCM 17919</strain>
    </source>
</reference>
<dbReference type="PANTHER" id="PTHR30026">
    <property type="entry name" value="OUTER MEMBRANE PROTEIN TOLC"/>
    <property type="match status" value="1"/>
</dbReference>
<evidence type="ECO:0000256" key="5">
    <source>
        <dbReference type="ARBA" id="ARBA00022692"/>
    </source>
</evidence>
<dbReference type="Gene3D" id="1.20.1600.10">
    <property type="entry name" value="Outer membrane efflux proteins (OEP)"/>
    <property type="match status" value="1"/>
</dbReference>
<dbReference type="SUPFAM" id="SSF56954">
    <property type="entry name" value="Outer membrane efflux proteins (OEP)"/>
    <property type="match status" value="1"/>
</dbReference>
<dbReference type="Pfam" id="PF02321">
    <property type="entry name" value="OEP"/>
    <property type="match status" value="1"/>
</dbReference>
<evidence type="ECO:0000313" key="9">
    <source>
        <dbReference type="EMBL" id="GAA4338397.1"/>
    </source>
</evidence>
<gene>
    <name evidence="9" type="ORF">GCM10023184_34800</name>
</gene>
<keyword evidence="3" id="KW-0813">Transport</keyword>
<keyword evidence="8" id="KW-0732">Signal</keyword>
<evidence type="ECO:0000256" key="6">
    <source>
        <dbReference type="ARBA" id="ARBA00023136"/>
    </source>
</evidence>
<sequence length="449" mass="50187">MRLIFKLLAAVSLLPASASAQPALDNYVTEALKSNLVLRERQVGLERSLLALKEAKSYFLPTVGLEGQYTLAAGGRTIDLPVGDLMNPVYQTLNQLTGTSKFPQIANASEPLLPNNFYDLRVRTTMPLLNPDIRYGAGMRSEQVKLQQFEIDAYRRELVKDVKTAYYRLLQAARAADIYANAVELVQQNLRVQRSLLRNGKGLPAYVSRAESELQTVETQWRNARNEVQNAGAYINFLCNKPLTDTVQRAEPVLPESLLGLNDATLPDVSRREELKSLSAAASINHWQQQQARSYRTPRVNAFLDLGAQGFDFKVNRNTPFYLAGLQVQLPLFAGRRNELRAQSATLEGKALQLRTESVEKQLQLAAFVNRNGLQAAAANYAAALKREESAQQYFKLIDRGYTEGVNSFIEFLDARNGLTNARLESNIQKYGLLIRAAEQERQTAAYAL</sequence>
<comment type="similarity">
    <text evidence="2">Belongs to the outer membrane factor (OMF) (TC 1.B.17) family.</text>
</comment>
<keyword evidence="7" id="KW-0998">Cell outer membrane</keyword>
<dbReference type="EMBL" id="BAABGY010000011">
    <property type="protein sequence ID" value="GAA4338397.1"/>
    <property type="molecule type" value="Genomic_DNA"/>
</dbReference>
<keyword evidence="4" id="KW-1134">Transmembrane beta strand</keyword>
<evidence type="ECO:0000256" key="8">
    <source>
        <dbReference type="SAM" id="SignalP"/>
    </source>
</evidence>
<dbReference type="InterPro" id="IPR003423">
    <property type="entry name" value="OMP_efflux"/>
</dbReference>
<comment type="subcellular location">
    <subcellularLocation>
        <location evidence="1">Cell outer membrane</location>
    </subcellularLocation>
</comment>
<evidence type="ECO:0000256" key="2">
    <source>
        <dbReference type="ARBA" id="ARBA00007613"/>
    </source>
</evidence>